<dbReference type="Proteomes" id="UP000828941">
    <property type="component" value="Chromosome 2"/>
</dbReference>
<accession>A0ACB9Q0B2</accession>
<sequence length="418" mass="46840">MESNAVDVTPQIDSTTIMNPLDPDEFKRQGYIMIDFLAAYYRNVANYPVFSRAEPNYLRKRLPESAPFDPQPIEAILQNVQQHIIPGITQWQSPNFFAYFPAAASTAGFVGEMLSTGLNVVGFNWLASPATIELESVVMNWLELCLIHSFHQSTAFALSPESLLSTILVDVENGLIPCLLCATVGTTSTTAIDPIVPLCNVAKKFGMWVHVDAAHAGSAYICPDFRNPSDLTKSLSTNPTYLRNKASDSKEVIDFKDWQIALGRKFNSLKLWIILQSYGIGNLRNFLRNHVKMAKTFEELVEMDERFEIFVRRTFSLVCFWLKSSAIGNGELIGDGKKAHQDEKRSSEDFVNQVNKKLLDLINGSSKVYLTHATVAGNFVLRCSIGATLTEENHVIMMWKVVHEMANYILSKPIKAPF</sequence>
<name>A0ACB9Q0B2_BAUVA</name>
<proteinExistence type="predicted"/>
<protein>
    <submittedName>
        <fullName evidence="1">Uncharacterized protein</fullName>
    </submittedName>
</protein>
<evidence type="ECO:0000313" key="1">
    <source>
        <dbReference type="EMBL" id="KAI4354030.1"/>
    </source>
</evidence>
<organism evidence="1 2">
    <name type="scientific">Bauhinia variegata</name>
    <name type="common">Purple orchid tree</name>
    <name type="synonym">Phanera variegata</name>
    <dbReference type="NCBI Taxonomy" id="167791"/>
    <lineage>
        <taxon>Eukaryota</taxon>
        <taxon>Viridiplantae</taxon>
        <taxon>Streptophyta</taxon>
        <taxon>Embryophyta</taxon>
        <taxon>Tracheophyta</taxon>
        <taxon>Spermatophyta</taxon>
        <taxon>Magnoliopsida</taxon>
        <taxon>eudicotyledons</taxon>
        <taxon>Gunneridae</taxon>
        <taxon>Pentapetalae</taxon>
        <taxon>rosids</taxon>
        <taxon>fabids</taxon>
        <taxon>Fabales</taxon>
        <taxon>Fabaceae</taxon>
        <taxon>Cercidoideae</taxon>
        <taxon>Cercideae</taxon>
        <taxon>Bauhiniinae</taxon>
        <taxon>Bauhinia</taxon>
    </lineage>
</organism>
<keyword evidence="2" id="KW-1185">Reference proteome</keyword>
<evidence type="ECO:0000313" key="2">
    <source>
        <dbReference type="Proteomes" id="UP000828941"/>
    </source>
</evidence>
<dbReference type="EMBL" id="CM039427">
    <property type="protein sequence ID" value="KAI4354030.1"/>
    <property type="molecule type" value="Genomic_DNA"/>
</dbReference>
<comment type="caution">
    <text evidence="1">The sequence shown here is derived from an EMBL/GenBank/DDBJ whole genome shotgun (WGS) entry which is preliminary data.</text>
</comment>
<reference evidence="1 2" key="1">
    <citation type="journal article" date="2022" name="DNA Res.">
        <title>Chromosomal-level genome assembly of the orchid tree Bauhinia variegata (Leguminosae; Cercidoideae) supports the allotetraploid origin hypothesis of Bauhinia.</title>
        <authorList>
            <person name="Zhong Y."/>
            <person name="Chen Y."/>
            <person name="Zheng D."/>
            <person name="Pang J."/>
            <person name="Liu Y."/>
            <person name="Luo S."/>
            <person name="Meng S."/>
            <person name="Qian L."/>
            <person name="Wei D."/>
            <person name="Dai S."/>
            <person name="Zhou R."/>
        </authorList>
    </citation>
    <scope>NUCLEOTIDE SEQUENCE [LARGE SCALE GENOMIC DNA]</scope>
    <source>
        <strain evidence="1">BV-YZ2020</strain>
    </source>
</reference>
<gene>
    <name evidence="1" type="ORF">L6164_002931</name>
</gene>